<protein>
    <submittedName>
        <fullName evidence="1">Uncharacterized protein</fullName>
    </submittedName>
</protein>
<dbReference type="Proteomes" id="UP001207468">
    <property type="component" value="Unassembled WGS sequence"/>
</dbReference>
<sequence length="244" mass="27039">MCRTRRTCHGVGWRLLLGSTAVKKVIVLSRSCRVVSCRGRFPGERISFESPSLAGDQCFARYRSLGPRFQPQPPPNGSLDGLALRCAVQRGEIALCGANVVWSRREEGGASCHIHAHAAGNSHCTSNLMRRACFIFGMNVSTCKNRHEWQWQHTTHRCPIFFFPCHRGPWQDRDKTDCRRLGSPPGARGDDRYSTSGLLPSLLRLPVPFSCFFSIAPSLPFHAFLPPSPSPACPLPPNPLCPCT</sequence>
<comment type="caution">
    <text evidence="1">The sequence shown here is derived from an EMBL/GenBank/DDBJ whole genome shotgun (WGS) entry which is preliminary data.</text>
</comment>
<evidence type="ECO:0000313" key="2">
    <source>
        <dbReference type="Proteomes" id="UP001207468"/>
    </source>
</evidence>
<accession>A0ACC0U8G1</accession>
<reference evidence="1" key="1">
    <citation type="submission" date="2021-03" db="EMBL/GenBank/DDBJ databases">
        <title>Evolutionary priming and transition to the ectomycorrhizal habit in an iconic lineage of mushroom-forming fungi: is preadaptation a requirement?</title>
        <authorList>
            <consortium name="DOE Joint Genome Institute"/>
            <person name="Looney B.P."/>
            <person name="Miyauchi S."/>
            <person name="Morin E."/>
            <person name="Drula E."/>
            <person name="Courty P.E."/>
            <person name="Chicoki N."/>
            <person name="Fauchery L."/>
            <person name="Kohler A."/>
            <person name="Kuo A."/>
            <person name="LaButti K."/>
            <person name="Pangilinan J."/>
            <person name="Lipzen A."/>
            <person name="Riley R."/>
            <person name="Andreopoulos W."/>
            <person name="He G."/>
            <person name="Johnson J."/>
            <person name="Barry K.W."/>
            <person name="Grigoriev I.V."/>
            <person name="Nagy L."/>
            <person name="Hibbett D."/>
            <person name="Henrissat B."/>
            <person name="Matheny P.B."/>
            <person name="Labbe J."/>
            <person name="Martin A.F."/>
        </authorList>
    </citation>
    <scope>NUCLEOTIDE SEQUENCE</scope>
    <source>
        <strain evidence="1">BPL698</strain>
    </source>
</reference>
<gene>
    <name evidence="1" type="ORF">F5148DRAFT_41461</name>
</gene>
<organism evidence="1 2">
    <name type="scientific">Russula earlei</name>
    <dbReference type="NCBI Taxonomy" id="71964"/>
    <lineage>
        <taxon>Eukaryota</taxon>
        <taxon>Fungi</taxon>
        <taxon>Dikarya</taxon>
        <taxon>Basidiomycota</taxon>
        <taxon>Agaricomycotina</taxon>
        <taxon>Agaricomycetes</taxon>
        <taxon>Russulales</taxon>
        <taxon>Russulaceae</taxon>
        <taxon>Russula</taxon>
    </lineage>
</organism>
<evidence type="ECO:0000313" key="1">
    <source>
        <dbReference type="EMBL" id="KAI9507941.1"/>
    </source>
</evidence>
<dbReference type="EMBL" id="JAGFNK010000106">
    <property type="protein sequence ID" value="KAI9507941.1"/>
    <property type="molecule type" value="Genomic_DNA"/>
</dbReference>
<keyword evidence="2" id="KW-1185">Reference proteome</keyword>
<proteinExistence type="predicted"/>
<name>A0ACC0U8G1_9AGAM</name>